<sequence>MFSSLGDEPCAALQDAADEQRRDEDPDQVADSAQGESPHHEFTPQHDSTLASSTATALLHAASSLYVALPPHGSHGAAPSPGPGASPAASPGAFAAARDAFSSDSSEDSEDFGGLPMFGEPSPSSTARRRSSGHLNFVDNVSAGIGSYLARLEAKQRDGSTVYNRSGGKEHARWQEYLQKLSEKFGKKQSRTEDIEDAEAEAPAKPQIFLKRPCHGRFPATEFGACVPPEPASLEFEQFPGIDGKPRLAFSAAFESGNLALAQCESPSVYTLMVDVDVNTDGYTQWFYFAVRGGALGAKVTFRLANMAKSSSLFGDKGMRPVVWSEKGQRGWERGCSEVNYKANDPYGKGIFSSNGQKQWFTLSFAYTWEYDDDTVFFAYHYPYTYSYLCSYLDSLAAHPYAGSLFTRRVLCYTIGGLPCEALDVNVDTDDVPAGFQRGLAVITARVHPGESNASWMMHGFISFLLSPAAEAKALRQAFKWLIVPMLNPDGVVRGCYRCSLAGTDLNRVYLKPNKMLHAEIYHLKEAMKSAGTVDLFIDFHGHSKKEGIFFYGGKAEDRDRNGEIQLLPRLCCLGSSDFKWNKCAFNVFESKISTARLVGFLQLRIQRAYTVEASFASNGKAQAKDLFDQNDPDEQHEHEDQEYMEHEDVQPEARARSMVAEEAATALLQLAAPQAEGGQGRDALRARKGSRTDVSLSFIARKPHHSHNSSGSESEKSAEKADENSNQRTSKTEPEAEGPGTGKGAVSPGRHKAKQEREAEADRAEFNASRLELAGPVIGRAICAVWQLELPIADGDAGDLLNGPEAKQWPHLHYHRLTAEMAQWELAKLISGKCGRGKDDDESGSDSNPSADEKPAAELRKLQKRLARKFRKQKTFKLEQNEEPEEEIKYKVVVAFGKSMKIPLKPGEKAPGAASRRASRTAEAAEKFMRRRHSDISGMTGADRAILSNKDSRQDAEKPKTLAPPDSESRENTKDGARTGRSLSNKSGATVTTDERERSPSPSPTPAPASPSPSPASPSPASPSPASPSPASPTARVRPSRSKESTPRRQSVPANLRQFQMLPSFHMDEPDERSAAASPKAKGQEVDALQSEDPEISRIPTHRRMSRRESNQDAEATNIVYSPGVPLVTGSGPEVSTIQIELPASMVEVPERRQSVHLKANPVRASRVPSIVCFSPPAEHAETPGCQSPVSPPPEVHEVKTTHVTLPDIAGPPAILQDHRRTSLPTAEATVTRVWSPPASSGFKEWMESQTENGDAPEGDVLWRSPAQGPAQGHTRRSTPQAKACGGPPPGWREAPRVVSKEAAPHLPVAEGEDVAKFKVSKVSVHFRSAPPVPTITHATPAKVTPHSQHRARPAHKASLASPAMRLKPEEASSPASPASPASPRMASGGSPRPFSAAQRQARPSPAEERREAKAALLQLLHASQSSPKAEDGTSDELTSTAWEFNDPHVTPQTARERRSPSRGVSEKVSQAASSTTSCTERLRRGGWARVITD</sequence>
<dbReference type="GO" id="GO:0006508">
    <property type="term" value="P:proteolysis"/>
    <property type="evidence" value="ECO:0007669"/>
    <property type="project" value="InterPro"/>
</dbReference>
<keyword evidence="7" id="KW-1185">Reference proteome</keyword>
<feature type="region of interest" description="Disordered" evidence="4">
    <location>
        <begin position="1332"/>
        <end position="1495"/>
    </location>
</feature>
<feature type="compositionally biased region" description="Basic and acidic residues" evidence="4">
    <location>
        <begin position="714"/>
        <end position="735"/>
    </location>
</feature>
<feature type="region of interest" description="Disordered" evidence="4">
    <location>
        <begin position="671"/>
        <end position="764"/>
    </location>
</feature>
<dbReference type="EMBL" id="CAUJNA010003568">
    <property type="protein sequence ID" value="CAJ1405077.1"/>
    <property type="molecule type" value="Genomic_DNA"/>
</dbReference>
<feature type="region of interest" description="Disordered" evidence="4">
    <location>
        <begin position="835"/>
        <end position="859"/>
    </location>
</feature>
<feature type="compositionally biased region" description="Low complexity" evidence="4">
    <location>
        <begin position="69"/>
        <end position="104"/>
    </location>
</feature>
<evidence type="ECO:0000256" key="4">
    <source>
        <dbReference type="SAM" id="MobiDB-lite"/>
    </source>
</evidence>
<dbReference type="InterPro" id="IPR050821">
    <property type="entry name" value="Cytosolic_carboxypeptidase"/>
</dbReference>
<dbReference type="InterPro" id="IPR000834">
    <property type="entry name" value="Peptidase_M14"/>
</dbReference>
<feature type="compositionally biased region" description="Low complexity" evidence="4">
    <location>
        <begin position="1373"/>
        <end position="1393"/>
    </location>
</feature>
<reference evidence="6" key="1">
    <citation type="submission" date="2023-08" db="EMBL/GenBank/DDBJ databases">
        <authorList>
            <person name="Chen Y."/>
            <person name="Shah S."/>
            <person name="Dougan E. K."/>
            <person name="Thang M."/>
            <person name="Chan C."/>
        </authorList>
    </citation>
    <scope>NUCLEOTIDE SEQUENCE</scope>
</reference>
<dbReference type="Proteomes" id="UP001178507">
    <property type="component" value="Unassembled WGS sequence"/>
</dbReference>
<name>A0AA36JF61_9DINO</name>
<dbReference type="PANTHER" id="PTHR12756:SF11">
    <property type="entry name" value="CYTOSOLIC CARBOXYPEPTIDASE 1"/>
    <property type="match status" value="1"/>
</dbReference>
<gene>
    <name evidence="6" type="ORF">EVOR1521_LOCUS27392</name>
</gene>
<comment type="similarity">
    <text evidence="2 3">Belongs to the peptidase M14 family.</text>
</comment>
<dbReference type="Pfam" id="PF18027">
    <property type="entry name" value="Pepdidase_M14_N"/>
    <property type="match status" value="1"/>
</dbReference>
<feature type="region of interest" description="Disordered" evidence="4">
    <location>
        <begin position="1"/>
        <end position="54"/>
    </location>
</feature>
<feature type="compositionally biased region" description="Polar residues" evidence="4">
    <location>
        <begin position="982"/>
        <end position="993"/>
    </location>
</feature>
<evidence type="ECO:0000256" key="2">
    <source>
        <dbReference type="ARBA" id="ARBA00005988"/>
    </source>
</evidence>
<dbReference type="GO" id="GO:0008270">
    <property type="term" value="F:zinc ion binding"/>
    <property type="evidence" value="ECO:0007669"/>
    <property type="project" value="InterPro"/>
</dbReference>
<accession>A0AA36JF61</accession>
<dbReference type="Gene3D" id="3.40.630.10">
    <property type="entry name" value="Zn peptidases"/>
    <property type="match status" value="1"/>
</dbReference>
<evidence type="ECO:0000259" key="5">
    <source>
        <dbReference type="PROSITE" id="PS52035"/>
    </source>
</evidence>
<feature type="compositionally biased region" description="Basic and acidic residues" evidence="4">
    <location>
        <begin position="626"/>
        <end position="656"/>
    </location>
</feature>
<feature type="region of interest" description="Disordered" evidence="4">
    <location>
        <begin position="1239"/>
        <end position="1296"/>
    </location>
</feature>
<feature type="compositionally biased region" description="Basic and acidic residues" evidence="4">
    <location>
        <begin position="951"/>
        <end position="961"/>
    </location>
</feature>
<evidence type="ECO:0000313" key="7">
    <source>
        <dbReference type="Proteomes" id="UP001178507"/>
    </source>
</evidence>
<dbReference type="PANTHER" id="PTHR12756">
    <property type="entry name" value="CYTOSOLIC CARBOXYPEPTIDASE"/>
    <property type="match status" value="1"/>
</dbReference>
<comment type="caution">
    <text evidence="6">The sequence shown here is derived from an EMBL/GenBank/DDBJ whole genome shotgun (WGS) entry which is preliminary data.</text>
</comment>
<feature type="region of interest" description="Disordered" evidence="4">
    <location>
        <begin position="626"/>
        <end position="659"/>
    </location>
</feature>
<feature type="region of interest" description="Disordered" evidence="4">
    <location>
        <begin position="903"/>
        <end position="1117"/>
    </location>
</feature>
<dbReference type="GO" id="GO:0004181">
    <property type="term" value="F:metallocarboxypeptidase activity"/>
    <property type="evidence" value="ECO:0007669"/>
    <property type="project" value="InterPro"/>
</dbReference>
<dbReference type="Gene3D" id="2.60.40.3120">
    <property type="match status" value="1"/>
</dbReference>
<feature type="compositionally biased region" description="Low complexity" evidence="4">
    <location>
        <begin position="1416"/>
        <end position="1428"/>
    </location>
</feature>
<feature type="compositionally biased region" description="Pro residues" evidence="4">
    <location>
        <begin position="1002"/>
        <end position="1032"/>
    </location>
</feature>
<feature type="active site" description="Proton donor/acceptor" evidence="3">
    <location>
        <position position="613"/>
    </location>
</feature>
<feature type="compositionally biased region" description="Polar residues" evidence="4">
    <location>
        <begin position="1469"/>
        <end position="1481"/>
    </location>
</feature>
<dbReference type="Pfam" id="PF00246">
    <property type="entry name" value="Peptidase_M14"/>
    <property type="match status" value="1"/>
</dbReference>
<dbReference type="PROSITE" id="PS52035">
    <property type="entry name" value="PEPTIDASE_M14"/>
    <property type="match status" value="1"/>
</dbReference>
<proteinExistence type="inferred from homology"/>
<evidence type="ECO:0000313" key="6">
    <source>
        <dbReference type="EMBL" id="CAJ1405077.1"/>
    </source>
</evidence>
<feature type="domain" description="Peptidase M14" evidence="5">
    <location>
        <begin position="382"/>
        <end position="655"/>
    </location>
</feature>
<feature type="region of interest" description="Disordered" evidence="4">
    <location>
        <begin position="69"/>
        <end position="131"/>
    </location>
</feature>
<evidence type="ECO:0000256" key="1">
    <source>
        <dbReference type="ARBA" id="ARBA00001947"/>
    </source>
</evidence>
<feature type="compositionally biased region" description="Basic and acidic residues" evidence="4">
    <location>
        <begin position="968"/>
        <end position="979"/>
    </location>
</feature>
<evidence type="ECO:0000256" key="3">
    <source>
        <dbReference type="PROSITE-ProRule" id="PRU01379"/>
    </source>
</evidence>
<protein>
    <recommendedName>
        <fullName evidence="5">Peptidase M14 domain-containing protein</fullName>
    </recommendedName>
</protein>
<comment type="cofactor">
    <cofactor evidence="1">
        <name>Zn(2+)</name>
        <dbReference type="ChEBI" id="CHEBI:29105"/>
    </cofactor>
</comment>
<dbReference type="InterPro" id="IPR040626">
    <property type="entry name" value="Pepdidase_M14_N"/>
</dbReference>
<dbReference type="SUPFAM" id="SSF53187">
    <property type="entry name" value="Zn-dependent exopeptidases"/>
    <property type="match status" value="1"/>
</dbReference>
<organism evidence="6 7">
    <name type="scientific">Effrenium voratum</name>
    <dbReference type="NCBI Taxonomy" id="2562239"/>
    <lineage>
        <taxon>Eukaryota</taxon>
        <taxon>Sar</taxon>
        <taxon>Alveolata</taxon>
        <taxon>Dinophyceae</taxon>
        <taxon>Suessiales</taxon>
        <taxon>Symbiodiniaceae</taxon>
        <taxon>Effrenium</taxon>
    </lineage>
</organism>